<feature type="domain" description="EGF-like" evidence="19">
    <location>
        <begin position="423"/>
        <end position="462"/>
    </location>
</feature>
<evidence type="ECO:0000256" key="18">
    <source>
        <dbReference type="SAM" id="SignalP"/>
    </source>
</evidence>
<dbReference type="Pfam" id="PF00058">
    <property type="entry name" value="Ldl_recept_b"/>
    <property type="match status" value="1"/>
</dbReference>
<dbReference type="GO" id="GO:0007283">
    <property type="term" value="P:spermatogenesis"/>
    <property type="evidence" value="ECO:0007669"/>
    <property type="project" value="UniProtKB-KW"/>
</dbReference>
<dbReference type="GO" id="GO:0042813">
    <property type="term" value="F:Wnt receptor activity"/>
    <property type="evidence" value="ECO:0007669"/>
    <property type="project" value="TreeGrafter"/>
</dbReference>
<keyword evidence="4 18" id="KW-0732">Signal</keyword>
<dbReference type="SUPFAM" id="SSF63825">
    <property type="entry name" value="YWTD domain"/>
    <property type="match status" value="1"/>
</dbReference>
<evidence type="ECO:0000256" key="5">
    <source>
        <dbReference type="ARBA" id="ARBA00022737"/>
    </source>
</evidence>
<keyword evidence="3 14" id="KW-0245">EGF-like domain</keyword>
<evidence type="ECO:0000256" key="4">
    <source>
        <dbReference type="ARBA" id="ARBA00022729"/>
    </source>
</evidence>
<evidence type="ECO:0000256" key="1">
    <source>
        <dbReference type="ARBA" id="ARBA00004251"/>
    </source>
</evidence>
<comment type="subcellular location">
    <subcellularLocation>
        <location evidence="1">Cell membrane</location>
        <topology evidence="1">Single-pass type I membrane protein</topology>
    </subcellularLocation>
</comment>
<protein>
    <recommendedName>
        <fullName evidence="13">Protein cueball</fullName>
    </recommendedName>
</protein>
<evidence type="ECO:0000313" key="20">
    <source>
        <dbReference type="EMBL" id="KAK7873804.1"/>
    </source>
</evidence>
<comment type="similarity">
    <text evidence="12">Belongs to the cueball family.</text>
</comment>
<sequence length="634" mass="70170">MFRLLSLIFLFHLPHISTAWDVSITVTNGVHLAKEGNGSLVAVHKIDLIGPYHETTRPLVHDPKRDILYISGIIQSNATVIYRVNLSTGYQEKLVITDTNVPAKMEGKILGIEHDYIKNTLFWSNGQGGKILKVELNDSSMQQVVLHDSDISKLITSGLALDQCSQILFWTSYIVRDGVGYIESSNLDGSNRIKLHQNNLHNPTDLTIDQAARKLYWCDMKAGSLYTIERSNLDGSSREELIAGSGVQPTSIALTAKFIYWINIESEKFERMEKDTKAKQQETIFNYEADRPRSIGSHKSIQKCASDDTVVEIKPYPPGSSSSAQGKTSSEQDAERNMYEVEVDPSAGVCLNGGRPVASDSNILNTDDLHAKLNQNVKCKCSQNFYGQFCEKCDHCVNGKCRIGSNSSIQCNCDNGYNGSRCEHDVCFNYCLNGGSCSVENQSEPTCNCRTAEGNFQGSRCEIDCNLFCQNNPSSGIYDAGKPVCSCGGKNGLYVANMENATVSQLSDEKDSSTEMQLRFTLMAVGGLCVIFLIVIVCLITSVIRLRRRPRIKKRIIVSKNVTPTPLTCRPSPVGEQCEITIENCCNMNICETPCYEPQLRTSDKSVSKTEEKKNLLGNMEEGESGTPSQDTLY</sequence>
<feature type="region of interest" description="Disordered" evidence="16">
    <location>
        <begin position="602"/>
        <end position="634"/>
    </location>
</feature>
<dbReference type="EMBL" id="JAZDUA010000009">
    <property type="protein sequence ID" value="KAK7873804.1"/>
    <property type="molecule type" value="Genomic_DNA"/>
</dbReference>
<evidence type="ECO:0000256" key="6">
    <source>
        <dbReference type="ARBA" id="ARBA00022782"/>
    </source>
</evidence>
<evidence type="ECO:0000256" key="11">
    <source>
        <dbReference type="ARBA" id="ARBA00023180"/>
    </source>
</evidence>
<dbReference type="InterPro" id="IPR050778">
    <property type="entry name" value="Cueball_EGF_LRP_Nidogen"/>
</dbReference>
<dbReference type="SMART" id="SM00135">
    <property type="entry name" value="LY"/>
    <property type="match status" value="4"/>
</dbReference>
<dbReference type="SMART" id="SM00181">
    <property type="entry name" value="EGF"/>
    <property type="match status" value="2"/>
</dbReference>
<evidence type="ECO:0000256" key="13">
    <source>
        <dbReference type="ARBA" id="ARBA00040020"/>
    </source>
</evidence>
<organism evidence="20 21">
    <name type="scientific">Gryllus longicercus</name>
    <dbReference type="NCBI Taxonomy" id="2509291"/>
    <lineage>
        <taxon>Eukaryota</taxon>
        <taxon>Metazoa</taxon>
        <taxon>Ecdysozoa</taxon>
        <taxon>Arthropoda</taxon>
        <taxon>Hexapoda</taxon>
        <taxon>Insecta</taxon>
        <taxon>Pterygota</taxon>
        <taxon>Neoptera</taxon>
        <taxon>Polyneoptera</taxon>
        <taxon>Orthoptera</taxon>
        <taxon>Ensifera</taxon>
        <taxon>Gryllidea</taxon>
        <taxon>Grylloidea</taxon>
        <taxon>Gryllidae</taxon>
        <taxon>Gryllinae</taxon>
        <taxon>Gryllus</taxon>
    </lineage>
</organism>
<name>A0AAN9WRF9_9ORTH</name>
<evidence type="ECO:0000256" key="16">
    <source>
        <dbReference type="SAM" id="MobiDB-lite"/>
    </source>
</evidence>
<evidence type="ECO:0000256" key="3">
    <source>
        <dbReference type="ARBA" id="ARBA00022536"/>
    </source>
</evidence>
<feature type="repeat" description="LDL-receptor class B" evidence="15">
    <location>
        <begin position="213"/>
        <end position="258"/>
    </location>
</feature>
<keyword evidence="5" id="KW-0677">Repeat</keyword>
<evidence type="ECO:0000256" key="10">
    <source>
        <dbReference type="ARBA" id="ARBA00023157"/>
    </source>
</evidence>
<feature type="signal peptide" evidence="18">
    <location>
        <begin position="1"/>
        <end position="19"/>
    </location>
</feature>
<comment type="caution">
    <text evidence="20">The sequence shown here is derived from an EMBL/GenBank/DDBJ whole genome shotgun (WGS) entry which is preliminary data.</text>
</comment>
<feature type="chain" id="PRO_5043015712" description="Protein cueball" evidence="18">
    <location>
        <begin position="20"/>
        <end position="634"/>
    </location>
</feature>
<evidence type="ECO:0000256" key="2">
    <source>
        <dbReference type="ARBA" id="ARBA00022475"/>
    </source>
</evidence>
<evidence type="ECO:0000256" key="12">
    <source>
        <dbReference type="ARBA" id="ARBA00038070"/>
    </source>
</evidence>
<keyword evidence="10 14" id="KW-1015">Disulfide bond</keyword>
<evidence type="ECO:0000256" key="7">
    <source>
        <dbReference type="ARBA" id="ARBA00022871"/>
    </source>
</evidence>
<evidence type="ECO:0000256" key="15">
    <source>
        <dbReference type="PROSITE-ProRule" id="PRU00461"/>
    </source>
</evidence>
<dbReference type="GO" id="GO:0048477">
    <property type="term" value="P:oogenesis"/>
    <property type="evidence" value="ECO:0007669"/>
    <property type="project" value="UniProtKB-KW"/>
</dbReference>
<dbReference type="PROSITE" id="PS50026">
    <property type="entry name" value="EGF_3"/>
    <property type="match status" value="1"/>
</dbReference>
<reference evidence="20 21" key="1">
    <citation type="submission" date="2024-03" db="EMBL/GenBank/DDBJ databases">
        <title>The genome assembly and annotation of the cricket Gryllus longicercus Weissman &amp; Gray.</title>
        <authorList>
            <person name="Szrajer S."/>
            <person name="Gray D."/>
            <person name="Ylla G."/>
        </authorList>
    </citation>
    <scope>NUCLEOTIDE SEQUENCE [LARGE SCALE GENOMIC DNA]</scope>
    <source>
        <strain evidence="20">DAG 2021-001</strain>
        <tissue evidence="20">Whole body minus gut</tissue>
    </source>
</reference>
<dbReference type="Gene3D" id="2.10.25.10">
    <property type="entry name" value="Laminin"/>
    <property type="match status" value="1"/>
</dbReference>
<feature type="region of interest" description="Disordered" evidence="16">
    <location>
        <begin position="315"/>
        <end position="336"/>
    </location>
</feature>
<feature type="disulfide bond" evidence="14">
    <location>
        <begin position="427"/>
        <end position="437"/>
    </location>
</feature>
<keyword evidence="17" id="KW-1133">Transmembrane helix</keyword>
<dbReference type="Proteomes" id="UP001378592">
    <property type="component" value="Unassembled WGS sequence"/>
</dbReference>
<evidence type="ECO:0000256" key="14">
    <source>
        <dbReference type="PROSITE-ProRule" id="PRU00076"/>
    </source>
</evidence>
<dbReference type="GO" id="GO:0017147">
    <property type="term" value="F:Wnt-protein binding"/>
    <property type="evidence" value="ECO:0007669"/>
    <property type="project" value="TreeGrafter"/>
</dbReference>
<dbReference type="PANTHER" id="PTHR46513">
    <property type="entry name" value="VITELLOGENIN RECEPTOR-LIKE PROTEIN-RELATED-RELATED"/>
    <property type="match status" value="1"/>
</dbReference>
<evidence type="ECO:0000256" key="17">
    <source>
        <dbReference type="SAM" id="Phobius"/>
    </source>
</evidence>
<evidence type="ECO:0000256" key="9">
    <source>
        <dbReference type="ARBA" id="ARBA00023136"/>
    </source>
</evidence>
<dbReference type="GO" id="GO:0060070">
    <property type="term" value="P:canonical Wnt signaling pathway"/>
    <property type="evidence" value="ECO:0007669"/>
    <property type="project" value="TreeGrafter"/>
</dbReference>
<keyword evidence="9 17" id="KW-0472">Membrane</keyword>
<gene>
    <name evidence="20" type="ORF">R5R35_005788</name>
</gene>
<evidence type="ECO:0000313" key="21">
    <source>
        <dbReference type="Proteomes" id="UP001378592"/>
    </source>
</evidence>
<keyword evidence="7" id="KW-0744">Spermatogenesis</keyword>
<dbReference type="InterPro" id="IPR000742">
    <property type="entry name" value="EGF"/>
</dbReference>
<dbReference type="Gene3D" id="2.120.10.30">
    <property type="entry name" value="TolB, C-terminal domain"/>
    <property type="match status" value="1"/>
</dbReference>
<keyword evidence="6" id="KW-0221">Differentiation</keyword>
<dbReference type="GO" id="GO:0005886">
    <property type="term" value="C:plasma membrane"/>
    <property type="evidence" value="ECO:0007669"/>
    <property type="project" value="UniProtKB-SubCell"/>
</dbReference>
<dbReference type="InterPro" id="IPR011042">
    <property type="entry name" value="6-blade_b-propeller_TolB-like"/>
</dbReference>
<keyword evidence="11" id="KW-0325">Glycoprotein</keyword>
<evidence type="ECO:0000259" key="19">
    <source>
        <dbReference type="PROSITE" id="PS50026"/>
    </source>
</evidence>
<dbReference type="AlphaFoldDB" id="A0AAN9WRF9"/>
<keyword evidence="17" id="KW-0812">Transmembrane</keyword>
<accession>A0AAN9WRF9</accession>
<feature type="transmembrane region" description="Helical" evidence="17">
    <location>
        <begin position="520"/>
        <end position="546"/>
    </location>
</feature>
<proteinExistence type="inferred from homology"/>
<feature type="compositionally biased region" description="Low complexity" evidence="16">
    <location>
        <begin position="320"/>
        <end position="329"/>
    </location>
</feature>
<keyword evidence="2" id="KW-1003">Cell membrane</keyword>
<dbReference type="InterPro" id="IPR000033">
    <property type="entry name" value="LDLR_classB_rpt"/>
</dbReference>
<dbReference type="PROSITE" id="PS51120">
    <property type="entry name" value="LDLRB"/>
    <property type="match status" value="2"/>
</dbReference>
<feature type="repeat" description="LDL-receptor class B" evidence="15">
    <location>
        <begin position="166"/>
        <end position="212"/>
    </location>
</feature>
<feature type="compositionally biased region" description="Basic and acidic residues" evidence="16">
    <location>
        <begin position="602"/>
        <end position="615"/>
    </location>
</feature>
<evidence type="ECO:0000256" key="8">
    <source>
        <dbReference type="ARBA" id="ARBA00022943"/>
    </source>
</evidence>
<comment type="caution">
    <text evidence="14">Lacks conserved residue(s) required for the propagation of feature annotation.</text>
</comment>
<keyword evidence="21" id="KW-1185">Reference proteome</keyword>
<keyword evidence="8" id="KW-0896">Oogenesis</keyword>
<dbReference type="PANTHER" id="PTHR46513:SF42">
    <property type="entry name" value="PROTEIN CUEBALL"/>
    <property type="match status" value="1"/>
</dbReference>